<reference evidence="2 3" key="1">
    <citation type="submission" date="2018-04" db="EMBL/GenBank/DDBJ databases">
        <title>WGS assembly of Panicum hallii var. hallii HAL2.</title>
        <authorList>
            <person name="Lovell J."/>
            <person name="Jenkins J."/>
            <person name="Lowry D."/>
            <person name="Mamidi S."/>
            <person name="Sreedasyam A."/>
            <person name="Weng X."/>
            <person name="Barry K."/>
            <person name="Bonette J."/>
            <person name="Campitelli B."/>
            <person name="Daum C."/>
            <person name="Gordon S."/>
            <person name="Gould B."/>
            <person name="Lipzen A."/>
            <person name="MacQueen A."/>
            <person name="Palacio-Mejia J."/>
            <person name="Plott C."/>
            <person name="Shakirov E."/>
            <person name="Shu S."/>
            <person name="Yoshinaga Y."/>
            <person name="Zane M."/>
            <person name="Rokhsar D."/>
            <person name="Grimwood J."/>
            <person name="Schmutz J."/>
            <person name="Juenger T."/>
        </authorList>
    </citation>
    <scope>NUCLEOTIDE SEQUENCE [LARGE SCALE GENOMIC DNA]</scope>
    <source>
        <strain evidence="3">cv. HAL2</strain>
    </source>
</reference>
<dbReference type="Gramene" id="PUZ72786">
    <property type="protein sequence ID" value="PUZ72786"/>
    <property type="gene ID" value="GQ55_2G423000"/>
</dbReference>
<dbReference type="OrthoDB" id="681537at2759"/>
<feature type="domain" description="DUF6598" evidence="1">
    <location>
        <begin position="7"/>
        <end position="72"/>
    </location>
</feature>
<organism evidence="2 3">
    <name type="scientific">Panicum hallii var. hallii</name>
    <dbReference type="NCBI Taxonomy" id="1504633"/>
    <lineage>
        <taxon>Eukaryota</taxon>
        <taxon>Viridiplantae</taxon>
        <taxon>Streptophyta</taxon>
        <taxon>Embryophyta</taxon>
        <taxon>Tracheophyta</taxon>
        <taxon>Spermatophyta</taxon>
        <taxon>Magnoliopsida</taxon>
        <taxon>Liliopsida</taxon>
        <taxon>Poales</taxon>
        <taxon>Poaceae</taxon>
        <taxon>PACMAD clade</taxon>
        <taxon>Panicoideae</taxon>
        <taxon>Panicodae</taxon>
        <taxon>Paniceae</taxon>
        <taxon>Panicinae</taxon>
        <taxon>Panicum</taxon>
        <taxon>Panicum sect. Panicum</taxon>
    </lineage>
</organism>
<dbReference type="EMBL" id="CM009750">
    <property type="protein sequence ID" value="PUZ72786.1"/>
    <property type="molecule type" value="Genomic_DNA"/>
</dbReference>
<dbReference type="Pfam" id="PF20241">
    <property type="entry name" value="DUF6598"/>
    <property type="match status" value="1"/>
</dbReference>
<gene>
    <name evidence="2" type="ORF">GQ55_2G423000</name>
</gene>
<name>A0A2T7EY80_9POAL</name>
<dbReference type="Proteomes" id="UP000244336">
    <property type="component" value="Chromosome 2"/>
</dbReference>
<dbReference type="AlphaFoldDB" id="A0A2T7EY80"/>
<protein>
    <recommendedName>
        <fullName evidence="1">DUF6598 domain-containing protein</fullName>
    </recommendedName>
</protein>
<proteinExistence type="predicted"/>
<accession>A0A2T7EY80</accession>
<evidence type="ECO:0000313" key="3">
    <source>
        <dbReference type="Proteomes" id="UP000244336"/>
    </source>
</evidence>
<evidence type="ECO:0000259" key="1">
    <source>
        <dbReference type="Pfam" id="PF20241"/>
    </source>
</evidence>
<sequence>MAGWFRCPIAAFTTGIHRKRAPSIDHKKIILLDSGSRKVPVTADGGVVLSRRVVSVETTGKLRVCVKAWEAARSVRMP</sequence>
<dbReference type="InterPro" id="IPR046533">
    <property type="entry name" value="DUF6598"/>
</dbReference>
<evidence type="ECO:0000313" key="2">
    <source>
        <dbReference type="EMBL" id="PUZ72786.1"/>
    </source>
</evidence>
<keyword evidence="3" id="KW-1185">Reference proteome</keyword>